<feature type="transmembrane region" description="Helical" evidence="5">
    <location>
        <begin position="401"/>
        <end position="421"/>
    </location>
</feature>
<dbReference type="EMBL" id="VIFY01000058">
    <property type="protein sequence ID" value="TQB72742.1"/>
    <property type="molecule type" value="Genomic_DNA"/>
</dbReference>
<keyword evidence="3 5" id="KW-1133">Transmembrane helix</keyword>
<evidence type="ECO:0000256" key="3">
    <source>
        <dbReference type="ARBA" id="ARBA00022989"/>
    </source>
</evidence>
<feature type="transmembrane region" description="Helical" evidence="5">
    <location>
        <begin position="496"/>
        <end position="518"/>
    </location>
</feature>
<gene>
    <name evidence="6" type="ORF">MPDQ_006535</name>
</gene>
<feature type="transmembrane region" description="Helical" evidence="5">
    <location>
        <begin position="465"/>
        <end position="484"/>
    </location>
</feature>
<name>A0A507QU77_MONPU</name>
<feature type="transmembrane region" description="Helical" evidence="5">
    <location>
        <begin position="361"/>
        <end position="389"/>
    </location>
</feature>
<dbReference type="Gene3D" id="1.20.1250.20">
    <property type="entry name" value="MFS general substrate transporter like domains"/>
    <property type="match status" value="1"/>
</dbReference>
<feature type="transmembrane region" description="Helical" evidence="5">
    <location>
        <begin position="315"/>
        <end position="341"/>
    </location>
</feature>
<dbReference type="GO" id="GO:0005886">
    <property type="term" value="C:plasma membrane"/>
    <property type="evidence" value="ECO:0007669"/>
    <property type="project" value="TreeGrafter"/>
</dbReference>
<feature type="transmembrane region" description="Helical" evidence="5">
    <location>
        <begin position="217"/>
        <end position="234"/>
    </location>
</feature>
<reference evidence="6 7" key="1">
    <citation type="submission" date="2019-06" db="EMBL/GenBank/DDBJ databases">
        <title>Wine fermentation using esterase from Monascus purpureus.</title>
        <authorList>
            <person name="Geng C."/>
            <person name="Zhang Y."/>
        </authorList>
    </citation>
    <scope>NUCLEOTIDE SEQUENCE [LARGE SCALE GENOMIC DNA]</scope>
    <source>
        <strain evidence="6">HQ1</strain>
    </source>
</reference>
<evidence type="ECO:0000313" key="7">
    <source>
        <dbReference type="Proteomes" id="UP000319663"/>
    </source>
</evidence>
<protein>
    <recommendedName>
        <fullName evidence="8">Major facilitator superfamily (MFS) profile domain-containing protein</fullName>
    </recommendedName>
</protein>
<dbReference type="AlphaFoldDB" id="A0A507QU77"/>
<proteinExistence type="predicted"/>
<evidence type="ECO:0000256" key="4">
    <source>
        <dbReference type="ARBA" id="ARBA00023136"/>
    </source>
</evidence>
<keyword evidence="2 5" id="KW-0812">Transmembrane</keyword>
<feature type="transmembrane region" description="Helical" evidence="5">
    <location>
        <begin position="124"/>
        <end position="144"/>
    </location>
</feature>
<feature type="transmembrane region" description="Helical" evidence="5">
    <location>
        <begin position="150"/>
        <end position="172"/>
    </location>
</feature>
<dbReference type="OrthoDB" id="5215911at2759"/>
<dbReference type="SUPFAM" id="SSF103473">
    <property type="entry name" value="MFS general substrate transporter"/>
    <property type="match status" value="1"/>
</dbReference>
<sequence length="539" mass="59707">MAQSFDVHTDVPGTVYLVDISHSLTNAAHAGQRDIVLIPQPSSSPADPLNWPRYKKYWTLFLISLFACVQSFGENDQGSSWTTISEEADVNLDNMNGASAVNYLLLGFFNVIWIPTAMKFGRKIVYILSLTFVCGSSIWGGLFYGTAENYILSIIGGIGTAAYEALIQLTIFDVFFTHERGRMVTMYIFCQQLGSILGLILGGYITEGVGWRWCQPTVAIACGVLIVLFVFTFDDTMFPRYRFKTESTSSLSPGGTDDQAGETKDGMEKAAVSSIASEEVGEIVMPRRTYLQMLCPIHYFADDKTTWFQYFRRPFFLFAFPNIVLSGIQFAFGCTAGIVSFNTISEIMTSPPYDWSPGPAGLIFLAALVGNFIGLGVGYASDWVVLVLARRNKGYKEPEMRLWVSFFPMLFAAAGYFLYGWGATAGAHWMTIAVGLCCMIAEQVSATSIATAYAMECFDGISGELVTVLAICSSLINFAISYSVQPFIEATNYGWAFTFFGILVLLSTATSIPMIIWGKSWRRRCKGRYNRFMAEKEGR</sequence>
<keyword evidence="7" id="KW-1185">Reference proteome</keyword>
<dbReference type="InterPro" id="IPR036259">
    <property type="entry name" value="MFS_trans_sf"/>
</dbReference>
<keyword evidence="4 5" id="KW-0472">Membrane</keyword>
<evidence type="ECO:0000256" key="1">
    <source>
        <dbReference type="ARBA" id="ARBA00004141"/>
    </source>
</evidence>
<dbReference type="STRING" id="5098.A0A507QU77"/>
<dbReference type="PANTHER" id="PTHR23502">
    <property type="entry name" value="MAJOR FACILITATOR SUPERFAMILY"/>
    <property type="match status" value="1"/>
</dbReference>
<accession>A0A507QU77</accession>
<comment type="subcellular location">
    <subcellularLocation>
        <location evidence="1">Membrane</location>
        <topology evidence="1">Multi-pass membrane protein</topology>
    </subcellularLocation>
</comment>
<feature type="transmembrane region" description="Helical" evidence="5">
    <location>
        <begin position="184"/>
        <end position="205"/>
    </location>
</feature>
<evidence type="ECO:0008006" key="8">
    <source>
        <dbReference type="Google" id="ProtNLM"/>
    </source>
</evidence>
<evidence type="ECO:0000256" key="5">
    <source>
        <dbReference type="SAM" id="Phobius"/>
    </source>
</evidence>
<feature type="transmembrane region" description="Helical" evidence="5">
    <location>
        <begin position="100"/>
        <end position="117"/>
    </location>
</feature>
<dbReference type="Proteomes" id="UP000319663">
    <property type="component" value="Unassembled WGS sequence"/>
</dbReference>
<dbReference type="Pfam" id="PF07690">
    <property type="entry name" value="MFS_1"/>
    <property type="match status" value="1"/>
</dbReference>
<evidence type="ECO:0000256" key="2">
    <source>
        <dbReference type="ARBA" id="ARBA00022692"/>
    </source>
</evidence>
<evidence type="ECO:0000313" key="6">
    <source>
        <dbReference type="EMBL" id="TQB72742.1"/>
    </source>
</evidence>
<dbReference type="PANTHER" id="PTHR23502:SF178">
    <property type="entry name" value="TRANSPORTER, PUTATIVE (AFU_ORTHOLOGUE AFUA_2G02040)-RELATED"/>
    <property type="match status" value="1"/>
</dbReference>
<dbReference type="InterPro" id="IPR011701">
    <property type="entry name" value="MFS"/>
</dbReference>
<dbReference type="GO" id="GO:0022857">
    <property type="term" value="F:transmembrane transporter activity"/>
    <property type="evidence" value="ECO:0007669"/>
    <property type="project" value="InterPro"/>
</dbReference>
<feature type="transmembrane region" description="Helical" evidence="5">
    <location>
        <begin position="427"/>
        <end position="453"/>
    </location>
</feature>
<organism evidence="6 7">
    <name type="scientific">Monascus purpureus</name>
    <name type="common">Red mold</name>
    <name type="synonym">Monascus anka</name>
    <dbReference type="NCBI Taxonomy" id="5098"/>
    <lineage>
        <taxon>Eukaryota</taxon>
        <taxon>Fungi</taxon>
        <taxon>Dikarya</taxon>
        <taxon>Ascomycota</taxon>
        <taxon>Pezizomycotina</taxon>
        <taxon>Eurotiomycetes</taxon>
        <taxon>Eurotiomycetidae</taxon>
        <taxon>Eurotiales</taxon>
        <taxon>Aspergillaceae</taxon>
        <taxon>Monascus</taxon>
    </lineage>
</organism>
<comment type="caution">
    <text evidence="6">The sequence shown here is derived from an EMBL/GenBank/DDBJ whole genome shotgun (WGS) entry which is preliminary data.</text>
</comment>